<dbReference type="EMBL" id="JAFIQS010000008">
    <property type="protein sequence ID" value="KAG5166727.1"/>
    <property type="molecule type" value="Genomic_DNA"/>
</dbReference>
<feature type="compositionally biased region" description="Low complexity" evidence="1">
    <location>
        <begin position="104"/>
        <end position="116"/>
    </location>
</feature>
<reference evidence="2" key="1">
    <citation type="submission" date="2021-02" db="EMBL/GenBank/DDBJ databases">
        <title>Psilocybe cubensis genome.</title>
        <authorList>
            <person name="Mckernan K.J."/>
            <person name="Crawford S."/>
            <person name="Trippe A."/>
            <person name="Kane L.T."/>
            <person name="Mclaughlin S."/>
        </authorList>
    </citation>
    <scope>NUCLEOTIDE SEQUENCE [LARGE SCALE GENOMIC DNA]</scope>
    <source>
        <strain evidence="2">MGC-MH-2018</strain>
    </source>
</reference>
<sequence length="285" mass="29541">MLASRVLLELRQQTDNNHPSEFSPTEMDFDERLGAIDTATGHGFGFGFGRVGGDCECGVEGCGGGVGVGGAGGGGGGAGAGAAGGAGAGAGVGGGGGGAHPTRSGPSSLSPASSPGLLLTSRRNSNTFKTSSLIAFWHFNTTVSQTAWTTSFPFDPAHPAGYRSLDLLLHEETLRIASNQGASFDTLRRLTAAVIDCQRSISHTRDLLASAERQLRYLHDQADRVRDLQDCLATLSRRIDNLAFTTSLSPAILSGLHARLDDILSSPLFSRSSTPDSLPDLEPSD</sequence>
<protein>
    <submittedName>
        <fullName evidence="2">Uncharacterized protein</fullName>
    </submittedName>
</protein>
<organism evidence="2">
    <name type="scientific">Psilocybe cubensis</name>
    <name type="common">Psychedelic mushroom</name>
    <name type="synonym">Stropharia cubensis</name>
    <dbReference type="NCBI Taxonomy" id="181762"/>
    <lineage>
        <taxon>Eukaryota</taxon>
        <taxon>Fungi</taxon>
        <taxon>Dikarya</taxon>
        <taxon>Basidiomycota</taxon>
        <taxon>Agaricomycotina</taxon>
        <taxon>Agaricomycetes</taxon>
        <taxon>Agaricomycetidae</taxon>
        <taxon>Agaricales</taxon>
        <taxon>Agaricineae</taxon>
        <taxon>Strophariaceae</taxon>
        <taxon>Psilocybe</taxon>
    </lineage>
</organism>
<gene>
    <name evidence="2" type="ORF">JR316_008817</name>
</gene>
<name>A0A8H8CHN9_PSICU</name>
<feature type="region of interest" description="Disordered" evidence="1">
    <location>
        <begin position="91"/>
        <end position="116"/>
    </location>
</feature>
<proteinExistence type="predicted"/>
<evidence type="ECO:0000256" key="1">
    <source>
        <dbReference type="SAM" id="MobiDB-lite"/>
    </source>
</evidence>
<evidence type="ECO:0000313" key="2">
    <source>
        <dbReference type="EMBL" id="KAG5166727.1"/>
    </source>
</evidence>
<comment type="caution">
    <text evidence="2">The sequence shown here is derived from an EMBL/GenBank/DDBJ whole genome shotgun (WGS) entry which is preliminary data.</text>
</comment>
<accession>A0A8H8CHN9</accession>
<dbReference type="AlphaFoldDB" id="A0A8H8CHN9"/>